<dbReference type="InterPro" id="IPR051627">
    <property type="entry name" value="SLIT-ROBO_RhoGAP"/>
</dbReference>
<comment type="caution">
    <text evidence="3">The sequence shown here is derived from an EMBL/GenBank/DDBJ whole genome shotgun (WGS) entry which is preliminary data.</text>
</comment>
<feature type="domain" description="FCH" evidence="2">
    <location>
        <begin position="10"/>
        <end position="67"/>
    </location>
</feature>
<evidence type="ECO:0000313" key="3">
    <source>
        <dbReference type="EMBL" id="KAG7177917.1"/>
    </source>
</evidence>
<dbReference type="Gene3D" id="1.20.1270.60">
    <property type="entry name" value="Arfaptin homology (AH) domain/BAR domain"/>
    <property type="match status" value="2"/>
</dbReference>
<keyword evidence="4" id="KW-1185">Reference proteome</keyword>
<proteinExistence type="predicted"/>
<dbReference type="Pfam" id="PF00611">
    <property type="entry name" value="FCH"/>
    <property type="match status" value="1"/>
</dbReference>
<dbReference type="EMBL" id="JAHLQT010001149">
    <property type="protein sequence ID" value="KAG7177917.1"/>
    <property type="molecule type" value="Genomic_DNA"/>
</dbReference>
<evidence type="ECO:0000313" key="4">
    <source>
        <dbReference type="Proteomes" id="UP000747542"/>
    </source>
</evidence>
<dbReference type="InterPro" id="IPR027267">
    <property type="entry name" value="AH/BAR_dom_sf"/>
</dbReference>
<gene>
    <name evidence="3" type="primary">SRGAP2B-L</name>
    <name evidence="3" type="ORF">Hamer_G029897</name>
</gene>
<dbReference type="InterPro" id="IPR001060">
    <property type="entry name" value="FCH_dom"/>
</dbReference>
<dbReference type="Proteomes" id="UP000747542">
    <property type="component" value="Unassembled WGS sequence"/>
</dbReference>
<dbReference type="SUPFAM" id="SSF103657">
    <property type="entry name" value="BAR/IMD domain-like"/>
    <property type="match status" value="1"/>
</dbReference>
<feature type="non-terminal residue" evidence="3">
    <location>
        <position position="1"/>
    </location>
</feature>
<reference evidence="3" key="1">
    <citation type="journal article" date="2021" name="Sci. Adv.">
        <title>The American lobster genome reveals insights on longevity, neural, and immune adaptations.</title>
        <authorList>
            <person name="Polinski J.M."/>
            <person name="Zimin A.V."/>
            <person name="Clark K.F."/>
            <person name="Kohn A.B."/>
            <person name="Sadowski N."/>
            <person name="Timp W."/>
            <person name="Ptitsyn A."/>
            <person name="Khanna P."/>
            <person name="Romanova D.Y."/>
            <person name="Williams P."/>
            <person name="Greenwood S.J."/>
            <person name="Moroz L.L."/>
            <person name="Walt D.R."/>
            <person name="Bodnar A.G."/>
        </authorList>
    </citation>
    <scope>NUCLEOTIDE SEQUENCE</scope>
    <source>
        <strain evidence="3">GMGI-L3</strain>
    </source>
</reference>
<organism evidence="3 4">
    <name type="scientific">Homarus americanus</name>
    <name type="common">American lobster</name>
    <dbReference type="NCBI Taxonomy" id="6706"/>
    <lineage>
        <taxon>Eukaryota</taxon>
        <taxon>Metazoa</taxon>
        <taxon>Ecdysozoa</taxon>
        <taxon>Arthropoda</taxon>
        <taxon>Crustacea</taxon>
        <taxon>Multicrustacea</taxon>
        <taxon>Malacostraca</taxon>
        <taxon>Eumalacostraca</taxon>
        <taxon>Eucarida</taxon>
        <taxon>Decapoda</taxon>
        <taxon>Pleocyemata</taxon>
        <taxon>Astacidea</taxon>
        <taxon>Nephropoidea</taxon>
        <taxon>Nephropidae</taxon>
        <taxon>Homarus</taxon>
    </lineage>
</organism>
<evidence type="ECO:0000256" key="1">
    <source>
        <dbReference type="ARBA" id="ARBA00023054"/>
    </source>
</evidence>
<sequence>TELRSQLNEQLRALDGRVDTQTALVNELQDWFRRRAELHQDYATKLDKLAKSLQARHKEQRIKRGSCTCSVSTAAGTRLVNQTVKDARDQYAMADVYLNNVIPRFTQVQDDTAGNKYMDAKLKALKARNEYILSMDSANAAIHKNSVEDLSDIVDHYNYDML</sequence>
<feature type="non-terminal residue" evidence="3">
    <location>
        <position position="162"/>
    </location>
</feature>
<dbReference type="AlphaFoldDB" id="A0A8J5TVJ0"/>
<evidence type="ECO:0000259" key="2">
    <source>
        <dbReference type="Pfam" id="PF00611"/>
    </source>
</evidence>
<accession>A0A8J5TVJ0</accession>
<dbReference type="PANTHER" id="PTHR14166">
    <property type="entry name" value="SLIT-ROBO RHO GTPASE ACTIVATING PROTEIN"/>
    <property type="match status" value="1"/>
</dbReference>
<protein>
    <submittedName>
        <fullName evidence="3">SLIT-ROBO Rho GTPase-activating protein 2B-like</fullName>
    </submittedName>
</protein>
<name>A0A8J5TVJ0_HOMAM</name>
<keyword evidence="1" id="KW-0175">Coiled coil</keyword>